<dbReference type="RefSeq" id="WP_341469477.1">
    <property type="nucleotide sequence ID" value="NZ_CP128399.1"/>
</dbReference>
<keyword evidence="4" id="KW-1185">Reference proteome</keyword>
<proteinExistence type="predicted"/>
<gene>
    <name evidence="1" type="ORF">HXX08_07555</name>
    <name evidence="2" type="ORF">OZ401_000856</name>
</gene>
<dbReference type="Proteomes" id="UP000521676">
    <property type="component" value="Unassembled WGS sequence"/>
</dbReference>
<evidence type="ECO:0000313" key="2">
    <source>
        <dbReference type="EMBL" id="WJW67587.1"/>
    </source>
</evidence>
<evidence type="ECO:0000313" key="4">
    <source>
        <dbReference type="Proteomes" id="UP001431572"/>
    </source>
</evidence>
<accession>A0A8T7LUK6</accession>
<dbReference type="Proteomes" id="UP001431572">
    <property type="component" value="Chromosome 1"/>
</dbReference>
<organism evidence="1 3">
    <name type="scientific">Candidatus Chlorohelix allophototropha</name>
    <dbReference type="NCBI Taxonomy" id="3003348"/>
    <lineage>
        <taxon>Bacteria</taxon>
        <taxon>Bacillati</taxon>
        <taxon>Chloroflexota</taxon>
        <taxon>Chloroflexia</taxon>
        <taxon>Candidatus Chloroheliales</taxon>
        <taxon>Candidatus Chloroheliaceae</taxon>
        <taxon>Candidatus Chlorohelix</taxon>
    </lineage>
</organism>
<protein>
    <submittedName>
        <fullName evidence="1">Uncharacterized protein</fullName>
    </submittedName>
</protein>
<evidence type="ECO:0000313" key="3">
    <source>
        <dbReference type="Proteomes" id="UP000521676"/>
    </source>
</evidence>
<reference evidence="2" key="2">
    <citation type="journal article" date="2024" name="Nature">
        <title>Anoxygenic phototroph of the Chloroflexota uses a type I reaction centre.</title>
        <authorList>
            <person name="Tsuji J.M."/>
            <person name="Shaw N.A."/>
            <person name="Nagashima S."/>
            <person name="Venkiteswaran J.J."/>
            <person name="Schiff S.L."/>
            <person name="Watanabe T."/>
            <person name="Fukui M."/>
            <person name="Hanada S."/>
            <person name="Tank M."/>
            <person name="Neufeld J.D."/>
        </authorList>
    </citation>
    <scope>NUCLEOTIDE SEQUENCE</scope>
    <source>
        <strain evidence="2">L227-S17</strain>
    </source>
</reference>
<reference evidence="1 3" key="1">
    <citation type="submission" date="2020-06" db="EMBL/GenBank/DDBJ databases">
        <title>Anoxygenic phototrophic Chloroflexota member uses a Type I reaction center.</title>
        <authorList>
            <person name="Tsuji J.M."/>
            <person name="Shaw N.A."/>
            <person name="Nagashima S."/>
            <person name="Venkiteswaran J."/>
            <person name="Schiff S.L."/>
            <person name="Hanada S."/>
            <person name="Tank M."/>
            <person name="Neufeld J.D."/>
        </authorList>
    </citation>
    <scope>NUCLEOTIDE SEQUENCE [LARGE SCALE GENOMIC DNA]</scope>
    <source>
        <strain evidence="1">L227-S17</strain>
    </source>
</reference>
<sequence length="132" mass="14989">MQRPTSQNRECSNCGNELMWTESHTSKAFVYSCSVCHYEEVATVSPTASQKSLTTAEMANQLKNLLKRAHADHIESEEIINILRAEIEFEAEMGHLGRRVLVQIIDLGFQETNTEITNDRNSRETLHNHGTN</sequence>
<dbReference type="EMBL" id="CP128399">
    <property type="protein sequence ID" value="WJW67587.1"/>
    <property type="molecule type" value="Genomic_DNA"/>
</dbReference>
<dbReference type="AlphaFoldDB" id="A0A8T7LUK6"/>
<dbReference type="EMBL" id="JACATZ010000001">
    <property type="protein sequence ID" value="NWJ45718.1"/>
    <property type="molecule type" value="Genomic_DNA"/>
</dbReference>
<evidence type="ECO:0000313" key="1">
    <source>
        <dbReference type="EMBL" id="NWJ45718.1"/>
    </source>
</evidence>
<name>A0A8T7LUK6_9CHLR</name>